<dbReference type="SUPFAM" id="SSF57997">
    <property type="entry name" value="Tropomyosin"/>
    <property type="match status" value="1"/>
</dbReference>
<proteinExistence type="predicted"/>
<feature type="coiled-coil region" evidence="1">
    <location>
        <begin position="1337"/>
        <end position="1378"/>
    </location>
</feature>
<gene>
    <name evidence="3" type="ORF">Scaly_1468000</name>
</gene>
<sequence length="1961" mass="222352">MADNAVREEASAGEDGGFSPWNPLMLQQLRVPAIQLIRTQCFLLGFYLQMDPAVSNNKNALGSFHNEANDTRTVEEGVREDMFVDCPDEIETSESQQNSEGKDNPQDDQADESDSGIKVEQLLAEIERLRDMHEQSVSEKERFAREYEEERMLMKELAQVCYRLKVPNEQQITPVENADGLVDHLQTEAVHSDVKTLDSGASLREMISGCSMFLKNALDEHLQTQEIVRELHSVLYMKDQEIDVLNAKFAELSESSNTTQSNSNSEYQKLSQLYELQLEKDGHIEEIANRISASLSILHHQEEPFDGSLTEKINNIEKSLTFLVEKYKLFVSESDQLRGCLNEVGLDVKLDEIGTFSVARDKMLELKRKEENLSQNIINLESENLKLVEELEKQRSEIGRLSAEVDQERNRYANTKEKLSMAVTKGKALVQQRDSLKQLLAEKTSELEKCAIELQEKSSVLEAAEKTKELIGTSEMFAASLQESLSEKEMILQRCGEILSESVATEELQHADITEKLRWLADENNFLKAVALQYQSLTDALSSFDFPESVGSTEFDERVRWLAESFSLYKEEAMTLQSEIAKIKEAANMQIDHLTTSLLAETQENSYLQVELEDLRNKYEAHERLQHEVAEAREAVNNEIDDLKASLLAESQEKKHLQLELENLRQKYEEVVQKEYHVSLEKDRIVSMLLEASGLANDSQGEAHPEHSEMTTIIDNCLAKIKENTCHVEPSQFDSEIFESFKGLLYIRDQEMSLYKLIIEEDILDRVQVGHLSSELEMKTQELNSLKDEKDGMKKSLEQLEDRCALLKEKLSMAVKKGKGLVQERENLKGVLSEKDKEIHQLKSELQQNLDRYTECQDQISKLSLDVERISLLETDLVATKERADQLEQFLAESNNMLQRVMESIEGITTPHDLSFGEPVDKVKWIAGHLREHEISKLEVQEELKKVKDEASSLAIKLSQVQTMMESLEDALSIAENSRSELLDEKKELEVSKALLEEGLQKEKEKASSHTIKFEELSVSKRALEDAMSLSEDNISRLMSERDIALESRALAEDQLQKLKDEFSNHTTKLADADRTIQSLEDALSQAQENISLLAEENSKVQIGNADLDSEMKKVREEADSYASKLSDASLTVKSLEDALLNAENTIADLVQEKKYAEQEILALSSKLESCMQELAGSRGSVLNRSVELSSQLSRLQLLLKDERLSSLLGQCFERKFESLKDMDVLLKEMGDFFLEMDTIVLQNSHVTEDESSISTKLPSTADIAFDKEILNDEVNAVDSESIMSHIEKMNERFHLKGKMLADKFENLSTLMDESNAALLRRLYTTKDRVVSTIKYTKSLKQQVKDMETDKQKQEDTIASLESDIRILLSACADATQELELNVRENVSELRSIHELVKLDGIKFMDLGAVGDDVAESLATDHVKMAEKLSLATRQNQDLSKHFQDAIKRLTSIAEDVKSKLRETQLTCDKVLEERDLYKDKTLKLETELEAQKNACREMTIKLDDYKEQEDKLRKREEELSTSLSKVLEETQLTYGKVLEERDLYKDKTSELESELEAQQNLCREMTIKLDDYKKQEDILRKREEELSTLLSKVHDMENLPLSVSQVKSILDKMNEVEVPDAAFAVGNSHDSTNVRKLFSVIDGFSESLQKVSLLSRENEELQSTIDEQILEIEFLRKQVEDHMDNEKDSEKMNKLLELESGLKNIVWKLGGGDLMGDLKADGPTWLLPLLDKLVMAKVLESESSKSKNEELGAKLLVTQSLWMICRASCGAILLSSFYCKMLSPRCTRENKYKEGLFDDHLLNSPTKLEILDPSLPLPNSCILFPHCLVLLAAVGMSNNIPHVQSAAHVRSLRKGSNDHLAISIGSESERLINNEETDEDKGHLFKSLNTSGLIPRQGRSAADRIDGIWVSGSRALMRHPRGGWDSLLIGSSCIFGYSSNIRDSENSAQKLFSCADIGIV</sequence>
<name>A0AAW2PPG4_9LAMI</name>
<feature type="coiled-coil region" evidence="1">
    <location>
        <begin position="1652"/>
        <end position="1686"/>
    </location>
</feature>
<feature type="region of interest" description="Disordered" evidence="2">
    <location>
        <begin position="91"/>
        <end position="116"/>
    </location>
</feature>
<protein>
    <submittedName>
        <fullName evidence="3">Uncharacterized protein</fullName>
    </submittedName>
</protein>
<reference evidence="3" key="2">
    <citation type="journal article" date="2024" name="Plant">
        <title>Genomic evolution and insights into agronomic trait innovations of Sesamum species.</title>
        <authorList>
            <person name="Miao H."/>
            <person name="Wang L."/>
            <person name="Qu L."/>
            <person name="Liu H."/>
            <person name="Sun Y."/>
            <person name="Le M."/>
            <person name="Wang Q."/>
            <person name="Wei S."/>
            <person name="Zheng Y."/>
            <person name="Lin W."/>
            <person name="Duan Y."/>
            <person name="Cao H."/>
            <person name="Xiong S."/>
            <person name="Wang X."/>
            <person name="Wei L."/>
            <person name="Li C."/>
            <person name="Ma Q."/>
            <person name="Ju M."/>
            <person name="Zhao R."/>
            <person name="Li G."/>
            <person name="Mu C."/>
            <person name="Tian Q."/>
            <person name="Mei H."/>
            <person name="Zhang T."/>
            <person name="Gao T."/>
            <person name="Zhang H."/>
        </authorList>
    </citation>
    <scope>NUCLEOTIDE SEQUENCE</scope>
    <source>
        <strain evidence="3">KEN8</strain>
    </source>
</reference>
<dbReference type="PANTHER" id="PTHR43939">
    <property type="entry name" value="COILED-COIL DOMAIN-CONTAINING PROTEIN 158"/>
    <property type="match status" value="1"/>
</dbReference>
<accession>A0AAW2PPG4</accession>
<feature type="coiled-coil region" evidence="1">
    <location>
        <begin position="930"/>
        <end position="1167"/>
    </location>
</feature>
<evidence type="ECO:0000256" key="1">
    <source>
        <dbReference type="SAM" id="Coils"/>
    </source>
</evidence>
<keyword evidence="1" id="KW-0175">Coiled coil</keyword>
<feature type="coiled-coil region" evidence="1">
    <location>
        <begin position="605"/>
        <end position="674"/>
    </location>
</feature>
<evidence type="ECO:0000313" key="3">
    <source>
        <dbReference type="EMBL" id="KAL0357823.1"/>
    </source>
</evidence>
<evidence type="ECO:0000256" key="2">
    <source>
        <dbReference type="SAM" id="MobiDB-lite"/>
    </source>
</evidence>
<feature type="coiled-coil region" evidence="1">
    <location>
        <begin position="363"/>
        <end position="418"/>
    </location>
</feature>
<reference evidence="3" key="1">
    <citation type="submission" date="2020-06" db="EMBL/GenBank/DDBJ databases">
        <authorList>
            <person name="Li T."/>
            <person name="Hu X."/>
            <person name="Zhang T."/>
            <person name="Song X."/>
            <person name="Zhang H."/>
            <person name="Dai N."/>
            <person name="Sheng W."/>
            <person name="Hou X."/>
            <person name="Wei L."/>
        </authorList>
    </citation>
    <scope>NUCLEOTIDE SEQUENCE</scope>
    <source>
        <strain evidence="3">KEN8</strain>
        <tissue evidence="3">Leaf</tissue>
    </source>
</reference>
<dbReference type="EMBL" id="JACGWM010000008">
    <property type="protein sequence ID" value="KAL0357823.1"/>
    <property type="molecule type" value="Genomic_DNA"/>
</dbReference>
<feature type="coiled-coil region" evidence="1">
    <location>
        <begin position="1454"/>
        <end position="1600"/>
    </location>
</feature>
<organism evidence="3">
    <name type="scientific">Sesamum calycinum</name>
    <dbReference type="NCBI Taxonomy" id="2727403"/>
    <lineage>
        <taxon>Eukaryota</taxon>
        <taxon>Viridiplantae</taxon>
        <taxon>Streptophyta</taxon>
        <taxon>Embryophyta</taxon>
        <taxon>Tracheophyta</taxon>
        <taxon>Spermatophyta</taxon>
        <taxon>Magnoliopsida</taxon>
        <taxon>eudicotyledons</taxon>
        <taxon>Gunneridae</taxon>
        <taxon>Pentapetalae</taxon>
        <taxon>asterids</taxon>
        <taxon>lamiids</taxon>
        <taxon>Lamiales</taxon>
        <taxon>Pedaliaceae</taxon>
        <taxon>Sesamum</taxon>
    </lineage>
</organism>
<feature type="coiled-coil region" evidence="1">
    <location>
        <begin position="769"/>
        <end position="859"/>
    </location>
</feature>
<comment type="caution">
    <text evidence="3">The sequence shown here is derived from an EMBL/GenBank/DDBJ whole genome shotgun (WGS) entry which is preliminary data.</text>
</comment>
<dbReference type="PANTHER" id="PTHR43939:SF68">
    <property type="entry name" value="CENTROSOMAL PROTEIN OF 290 KDA-LIKE"/>
    <property type="match status" value="1"/>
</dbReference>